<dbReference type="EMBL" id="CP001868">
    <property type="protein sequence ID" value="AFK17927.1"/>
    <property type="molecule type" value="Genomic_DNA"/>
</dbReference>
<evidence type="ECO:0000256" key="1">
    <source>
        <dbReference type="SAM" id="MobiDB-lite"/>
    </source>
</evidence>
<protein>
    <submittedName>
        <fullName evidence="2">Uncharacterized protein</fullName>
    </submittedName>
</protein>
<evidence type="ECO:0000313" key="2">
    <source>
        <dbReference type="EMBL" id="AFK17927.1"/>
    </source>
</evidence>
<evidence type="ECO:0000313" key="3">
    <source>
        <dbReference type="Proteomes" id="UP000006469"/>
    </source>
</evidence>
<dbReference type="HOGENOM" id="CLU_2730232_0_0_2"/>
<dbReference type="KEGG" id="hme:HFX_0186"/>
<reference evidence="2 3" key="1">
    <citation type="journal article" date="2012" name="J. Bacteriol.">
        <title>Complete genome sequence of the metabolically versatile halophilic archaeon Haloferax mediterranei, a poly(3-hydroxybutyrate-co-3-hydroxyvalerate) producer.</title>
        <authorList>
            <person name="Han J."/>
            <person name="Zhang F."/>
            <person name="Hou J."/>
            <person name="Liu X."/>
            <person name="Li M."/>
            <person name="Liu H."/>
            <person name="Cai L."/>
            <person name="Zhang B."/>
            <person name="Chen Y."/>
            <person name="Zhou J."/>
            <person name="Hu S."/>
            <person name="Xiang H."/>
        </authorList>
    </citation>
    <scope>NUCLEOTIDE SEQUENCE [LARGE SCALE GENOMIC DNA]</scope>
    <source>
        <strain evidence="3">ATCC 33500 / DSM 1411 / JCM 8866 / NBRC 14739 / NCIMB 2177 / R-4</strain>
    </source>
</reference>
<gene>
    <name evidence="2" type="ordered locus">HFX_0186</name>
</gene>
<dbReference type="AlphaFoldDB" id="I3R117"/>
<dbReference type="Proteomes" id="UP000006469">
    <property type="component" value="Chromosome"/>
</dbReference>
<organism evidence="2 3">
    <name type="scientific">Haloferax mediterranei (strain ATCC 33500 / DSM 1411 / JCM 8866 / NBRC 14739 / NCIMB 2177 / R-4)</name>
    <name type="common">Halobacterium mediterranei</name>
    <dbReference type="NCBI Taxonomy" id="523841"/>
    <lineage>
        <taxon>Archaea</taxon>
        <taxon>Methanobacteriati</taxon>
        <taxon>Methanobacteriota</taxon>
        <taxon>Stenosarchaea group</taxon>
        <taxon>Halobacteria</taxon>
        <taxon>Halobacteriales</taxon>
        <taxon>Haloferacaceae</taxon>
        <taxon>Haloferax</taxon>
    </lineage>
</organism>
<accession>I3R117</accession>
<sequence>MGPVTAPAEIQIEGQPEETADEDRKAPEEGVVGTVLRGIETGPNAYDEPDEGEQQPRDQFGHRSIFLTIQR</sequence>
<name>I3R117_HALMT</name>
<feature type="region of interest" description="Disordered" evidence="1">
    <location>
        <begin position="1"/>
        <end position="71"/>
    </location>
</feature>
<proteinExistence type="predicted"/>